<dbReference type="Pfam" id="PF05334">
    <property type="entry name" value="DUF719"/>
    <property type="match status" value="1"/>
</dbReference>
<feature type="region of interest" description="Disordered" evidence="4">
    <location>
        <begin position="312"/>
        <end position="385"/>
    </location>
</feature>
<dbReference type="EMBL" id="GDRN01106815">
    <property type="protein sequence ID" value="JAI57523.1"/>
    <property type="molecule type" value="Transcribed_RNA"/>
</dbReference>
<name>A0A0P4W345_SCYOL</name>
<feature type="compositionally biased region" description="Basic and acidic residues" evidence="4">
    <location>
        <begin position="53"/>
        <end position="62"/>
    </location>
</feature>
<feature type="compositionally biased region" description="Basic and acidic residues" evidence="4">
    <location>
        <begin position="433"/>
        <end position="442"/>
    </location>
</feature>
<feature type="compositionally biased region" description="Basic and acidic residues" evidence="4">
    <location>
        <begin position="452"/>
        <end position="464"/>
    </location>
</feature>
<evidence type="ECO:0000256" key="3">
    <source>
        <dbReference type="SAM" id="Coils"/>
    </source>
</evidence>
<feature type="coiled-coil region" evidence="3">
    <location>
        <begin position="538"/>
        <end position="565"/>
    </location>
</feature>
<proteinExistence type="inferred from homology"/>
<keyword evidence="2" id="KW-0597">Phosphoprotein</keyword>
<sequence>MSSESEDEFQSADEGSDLEDLECKLKSTVLEQPPPVHAAPCERVYETEEDEAHSEASKKEPNTDTSDVEDDVDTNKNREDNSERTQVNKESEKSHPVDLLGISEDENSSMSVSCVKDDESIKERPLKQLEVGRCIEDNNTQEVCEKSYPYVEELRKEKSTPGSKKGKDDEFHPEEHKQNYEVQSEELIEASEEKSEDAKCKQNVLPQTASSENLKTESAADEVESLTSDSKSIPENKADEVEPLTSDSKPLLEKPDEINPCTSNSNPKPIRQSKIGMKKPREKLGERLGTRKLGTKVANKSIDGICSSDIIKHKEEEDRNISTNIRGSQLTAKTTEKNKEKEDEKMKKRLQWEEQQERWNQALNLDKDKKEPCQVSSGNDDGWSAPWGGWGGTLLSAASTFTREVGRGVGTVMETVESSIGVPSPEVMAEEVCKSEHQKTVSEENTTSQVLEEGKQIKREKQTDSEEGSVGGDRPGNQVEASYSLGGFSLGSLVSGVSGALETASSKVLMGGLDTLEVIGRKAMDVIQEGDPGLHKKRAFLSNKKPNLTQMLQEARQRAMQEEKDGIVGGGNKNLQKPSFEQAWEATEGPVHLEALSLVAKQCQSKKTSMIATLPHYVQEKLLRENTVIKTTCELDELEQLEEDMAEVVSGVVAKMGLQLHPKKLIEAWSLVQEKAAFVQEVGLEETDEAESVLYSAMAQLVAQLCALAHKGGELALITPDTDPLDLASHFKELAQVVSCGLEKVADQVCGAITSEGSVADSQVSNTITNIYLQAANGNNYIQESLVLLASVLQYSNTKSAASHL</sequence>
<evidence type="ECO:0000313" key="5">
    <source>
        <dbReference type="EMBL" id="JAI57523.1"/>
    </source>
</evidence>
<feature type="region of interest" description="Disordered" evidence="4">
    <location>
        <begin position="141"/>
        <end position="292"/>
    </location>
</feature>
<dbReference type="PANTHER" id="PTHR12842">
    <property type="entry name" value="FI01459P"/>
    <property type="match status" value="1"/>
</dbReference>
<feature type="compositionally biased region" description="Polar residues" evidence="4">
    <location>
        <begin position="204"/>
        <end position="213"/>
    </location>
</feature>
<dbReference type="PANTHER" id="PTHR12842:SF6">
    <property type="entry name" value="FI01459P"/>
    <property type="match status" value="1"/>
</dbReference>
<evidence type="ECO:0000256" key="1">
    <source>
        <dbReference type="ARBA" id="ARBA00006903"/>
    </source>
</evidence>
<evidence type="ECO:0000256" key="2">
    <source>
        <dbReference type="ARBA" id="ARBA00022553"/>
    </source>
</evidence>
<dbReference type="AlphaFoldDB" id="A0A0P4W345"/>
<feature type="compositionally biased region" description="Basic and acidic residues" evidence="4">
    <location>
        <begin position="152"/>
        <end position="179"/>
    </location>
</feature>
<feature type="region of interest" description="Disordered" evidence="4">
    <location>
        <begin position="1"/>
        <end position="119"/>
    </location>
</feature>
<evidence type="ECO:0008006" key="6">
    <source>
        <dbReference type="Google" id="ProtNLM"/>
    </source>
</evidence>
<feature type="region of interest" description="Disordered" evidence="4">
    <location>
        <begin position="433"/>
        <end position="478"/>
    </location>
</feature>
<organism evidence="5">
    <name type="scientific">Scylla olivacea</name>
    <name type="common">Orange mud crab</name>
    <name type="synonym">Cancer olivacea</name>
    <dbReference type="NCBI Taxonomy" id="85551"/>
    <lineage>
        <taxon>Eukaryota</taxon>
        <taxon>Metazoa</taxon>
        <taxon>Ecdysozoa</taxon>
        <taxon>Arthropoda</taxon>
        <taxon>Crustacea</taxon>
        <taxon>Multicrustacea</taxon>
        <taxon>Malacostraca</taxon>
        <taxon>Eumalacostraca</taxon>
        <taxon>Eucarida</taxon>
        <taxon>Decapoda</taxon>
        <taxon>Pleocyemata</taxon>
        <taxon>Brachyura</taxon>
        <taxon>Eubrachyura</taxon>
        <taxon>Portunoidea</taxon>
        <taxon>Portunidae</taxon>
        <taxon>Portuninae</taxon>
        <taxon>Scylla</taxon>
    </lineage>
</organism>
<reference evidence="5" key="1">
    <citation type="submission" date="2015-09" db="EMBL/GenBank/DDBJ databases">
        <title>Scylla olivacea transcriptome.</title>
        <authorList>
            <person name="Ikhwanuddin M."/>
        </authorList>
    </citation>
    <scope>NUCLEOTIDE SEQUENCE</scope>
</reference>
<protein>
    <recommendedName>
        <fullName evidence="6">Protein FAM114A2</fullName>
    </recommendedName>
</protein>
<accession>A0A0P4W345</accession>
<feature type="compositionally biased region" description="Basic and acidic residues" evidence="4">
    <location>
        <begin position="73"/>
        <end position="96"/>
    </location>
</feature>
<comment type="similarity">
    <text evidence="1">Belongs to the FAM114 family.</text>
</comment>
<feature type="compositionally biased region" description="Acidic residues" evidence="4">
    <location>
        <begin position="1"/>
        <end position="20"/>
    </location>
</feature>
<dbReference type="InterPro" id="IPR007998">
    <property type="entry name" value="DUF719"/>
</dbReference>
<feature type="compositionally biased region" description="Basic and acidic residues" evidence="4">
    <location>
        <begin position="191"/>
        <end position="200"/>
    </location>
</feature>
<feature type="compositionally biased region" description="Polar residues" evidence="4">
    <location>
        <begin position="321"/>
        <end position="330"/>
    </location>
</feature>
<evidence type="ECO:0000256" key="4">
    <source>
        <dbReference type="SAM" id="MobiDB-lite"/>
    </source>
</evidence>
<feature type="compositionally biased region" description="Basic and acidic residues" evidence="4">
    <location>
        <begin position="334"/>
        <end position="357"/>
    </location>
</feature>
<keyword evidence="3" id="KW-0175">Coiled coil</keyword>